<dbReference type="InterPro" id="IPR029057">
    <property type="entry name" value="PRTase-like"/>
</dbReference>
<reference evidence="2" key="2">
    <citation type="submission" date="2022-11" db="EMBL/GenBank/DDBJ databases">
        <title>Draft genome sequence of Coprococcus comes strain 31264.</title>
        <authorList>
            <person name="Hisatomi A."/>
            <person name="Ohkuma M."/>
            <person name="Sakamoto M."/>
        </authorList>
    </citation>
    <scope>NUCLEOTIDE SEQUENCE</scope>
    <source>
        <strain evidence="2">JCM 31264</strain>
    </source>
</reference>
<dbReference type="SUPFAM" id="SSF53271">
    <property type="entry name" value="PRTase-like"/>
    <property type="match status" value="1"/>
</dbReference>
<organism evidence="2 3">
    <name type="scientific">Coprococcus comes</name>
    <dbReference type="NCBI Taxonomy" id="410072"/>
    <lineage>
        <taxon>Bacteria</taxon>
        <taxon>Bacillati</taxon>
        <taxon>Bacillota</taxon>
        <taxon>Clostridia</taxon>
        <taxon>Lachnospirales</taxon>
        <taxon>Lachnospiraceae</taxon>
        <taxon>Coprococcus</taxon>
    </lineage>
</organism>
<dbReference type="AlphaFoldDB" id="A0AA37QC89"/>
<dbReference type="Proteomes" id="UP001145109">
    <property type="component" value="Unassembled WGS sequence"/>
</dbReference>
<keyword evidence="1" id="KW-1133">Transmembrane helix</keyword>
<proteinExistence type="predicted"/>
<keyword evidence="1" id="KW-0472">Membrane</keyword>
<feature type="transmembrane region" description="Helical" evidence="1">
    <location>
        <begin position="195"/>
        <end position="215"/>
    </location>
</feature>
<gene>
    <name evidence="2" type="ORF">comes_17740</name>
</gene>
<dbReference type="RefSeq" id="WP_055248462.1">
    <property type="nucleotide sequence ID" value="NZ_BSCI01000009.1"/>
</dbReference>
<dbReference type="Gene3D" id="3.40.50.2020">
    <property type="match status" value="1"/>
</dbReference>
<evidence type="ECO:0000256" key="1">
    <source>
        <dbReference type="SAM" id="Phobius"/>
    </source>
</evidence>
<evidence type="ECO:0000313" key="2">
    <source>
        <dbReference type="EMBL" id="GLG87229.1"/>
    </source>
</evidence>
<protein>
    <recommendedName>
        <fullName evidence="4">Orotate phosphoribosyltransferase</fullName>
    </recommendedName>
</protein>
<evidence type="ECO:0000313" key="3">
    <source>
        <dbReference type="Proteomes" id="UP001145109"/>
    </source>
</evidence>
<dbReference type="EMBL" id="BSCI01000009">
    <property type="protein sequence ID" value="GLG87229.1"/>
    <property type="molecule type" value="Genomic_DNA"/>
</dbReference>
<keyword evidence="1" id="KW-0812">Transmembrane</keyword>
<comment type="caution">
    <text evidence="2">The sequence shown here is derived from an EMBL/GenBank/DDBJ whole genome shotgun (WGS) entry which is preliminary data.</text>
</comment>
<evidence type="ECO:0008006" key="4">
    <source>
        <dbReference type="Google" id="ProtNLM"/>
    </source>
</evidence>
<accession>A0AA37QC89</accession>
<name>A0AA37QC89_9FIRM</name>
<sequence>MEKKSCKIGKVTLLTEKGVFSIKENMEIMCQNDGVKSPFIGYGLAGYIIASYLGGMYKSDVAFIREKPKQYGTCNQVDGKISDIYTLVVQEGREKEAIGVAAKHKIEIKKIVSFNTLEQKVILPKFHFCQSKIEERYIGYDFKKHLKFLRSSEGFWLSSGKHMNSYVETLPAANTYKVIEKAVQKYCRVLSTYDIYIGLGYGGVFFSIVAAMLMNKKVVILDMKKEKDKLDINGNILFFDDFMSTGLNIEKACDIVNNNGKKSAILLYAKKNVETCIEYFVCDII</sequence>
<reference evidence="2" key="1">
    <citation type="submission" date="2022-09" db="EMBL/GenBank/DDBJ databases">
        <title>Draft genome sequence of Coprococcus comes strain 31264.</title>
        <authorList>
            <person name="Atsushi H."/>
            <person name="Moriya O."/>
            <person name="Mitsuo S."/>
        </authorList>
    </citation>
    <scope>NUCLEOTIDE SEQUENCE</scope>
    <source>
        <strain evidence="2">JCM 31264</strain>
    </source>
</reference>